<evidence type="ECO:0000259" key="2">
    <source>
        <dbReference type="Pfam" id="PF01478"/>
    </source>
</evidence>
<dbReference type="GO" id="GO:0016020">
    <property type="term" value="C:membrane"/>
    <property type="evidence" value="ECO:0007669"/>
    <property type="project" value="InterPro"/>
</dbReference>
<gene>
    <name evidence="3" type="ORF">HGP28_12840</name>
</gene>
<keyword evidence="1" id="KW-0472">Membrane</keyword>
<feature type="transmembrane region" description="Helical" evidence="1">
    <location>
        <begin position="5"/>
        <end position="21"/>
    </location>
</feature>
<keyword evidence="1" id="KW-0812">Transmembrane</keyword>
<keyword evidence="4" id="KW-1185">Reference proteome</keyword>
<feature type="transmembrane region" description="Helical" evidence="1">
    <location>
        <begin position="90"/>
        <end position="111"/>
    </location>
</feature>
<organism evidence="3 4">
    <name type="scientific">Vibrio agarilyticus</name>
    <dbReference type="NCBI Taxonomy" id="2726741"/>
    <lineage>
        <taxon>Bacteria</taxon>
        <taxon>Pseudomonadati</taxon>
        <taxon>Pseudomonadota</taxon>
        <taxon>Gammaproteobacteria</taxon>
        <taxon>Vibrionales</taxon>
        <taxon>Vibrionaceae</taxon>
        <taxon>Vibrio</taxon>
    </lineage>
</organism>
<dbReference type="RefSeq" id="WP_168836874.1">
    <property type="nucleotide sequence ID" value="NZ_JABAIK010000012.1"/>
</dbReference>
<keyword evidence="1" id="KW-1133">Transmembrane helix</keyword>
<dbReference type="InterPro" id="IPR000045">
    <property type="entry name" value="Prepilin_IV_endopep_pep"/>
</dbReference>
<feature type="domain" description="Prepilin type IV endopeptidase peptidase" evidence="2">
    <location>
        <begin position="11"/>
        <end position="106"/>
    </location>
</feature>
<dbReference type="Gene3D" id="1.20.120.1220">
    <property type="match status" value="1"/>
</dbReference>
<feature type="transmembrane region" description="Helical" evidence="1">
    <location>
        <begin position="123"/>
        <end position="140"/>
    </location>
</feature>
<dbReference type="EMBL" id="JABAIK010000012">
    <property type="protein sequence ID" value="NLS13778.1"/>
    <property type="molecule type" value="Genomic_DNA"/>
</dbReference>
<reference evidence="3 4" key="1">
    <citation type="submission" date="2020-04" db="EMBL/GenBank/DDBJ databases">
        <title>Vibrio sp. SM6, a novel species isolated from seawater.</title>
        <authorList>
            <person name="Wang X."/>
        </authorList>
    </citation>
    <scope>NUCLEOTIDE SEQUENCE [LARGE SCALE GENOMIC DNA]</scope>
    <source>
        <strain evidence="3 4">SM6</strain>
    </source>
</reference>
<protein>
    <recommendedName>
        <fullName evidence="2">Prepilin type IV endopeptidase peptidase domain-containing protein</fullName>
    </recommendedName>
</protein>
<dbReference type="GO" id="GO:0004190">
    <property type="term" value="F:aspartic-type endopeptidase activity"/>
    <property type="evidence" value="ECO:0007669"/>
    <property type="project" value="InterPro"/>
</dbReference>
<evidence type="ECO:0000313" key="3">
    <source>
        <dbReference type="EMBL" id="NLS13778.1"/>
    </source>
</evidence>
<sequence length="141" mass="15501">MLIYYGWLSCIAIITIYLLFTDIIERKISNGAVVLLFIICFSFKKDIMNVYWLAPLVIVFFGLFLSYFGVLGGGDTKLFAAYSIAIDPALMPTILVIIGLCGGVLSVIYWLLNKYHLTKQPGIPYAIPIVIGGVIGVLASN</sequence>
<proteinExistence type="predicted"/>
<comment type="caution">
    <text evidence="3">The sequence shown here is derived from an EMBL/GenBank/DDBJ whole genome shotgun (WGS) entry which is preliminary data.</text>
</comment>
<dbReference type="AlphaFoldDB" id="A0A7X8YH66"/>
<accession>A0A7X8YH66</accession>
<evidence type="ECO:0000313" key="4">
    <source>
        <dbReference type="Proteomes" id="UP000535589"/>
    </source>
</evidence>
<feature type="transmembrane region" description="Helical" evidence="1">
    <location>
        <begin position="50"/>
        <end position="70"/>
    </location>
</feature>
<feature type="transmembrane region" description="Helical" evidence="1">
    <location>
        <begin position="27"/>
        <end position="43"/>
    </location>
</feature>
<evidence type="ECO:0000256" key="1">
    <source>
        <dbReference type="SAM" id="Phobius"/>
    </source>
</evidence>
<dbReference type="Pfam" id="PF01478">
    <property type="entry name" value="Peptidase_A24"/>
    <property type="match status" value="1"/>
</dbReference>
<name>A0A7X8YH66_9VIBR</name>
<dbReference type="Proteomes" id="UP000535589">
    <property type="component" value="Unassembled WGS sequence"/>
</dbReference>